<reference evidence="1 2" key="1">
    <citation type="submission" date="2016-01" db="EMBL/GenBank/DDBJ databases">
        <title>Highly variable Streptococcus oralis are common among viridans streptococci isolated from primates.</title>
        <authorList>
            <person name="Denapaite D."/>
            <person name="Rieger M."/>
            <person name="Koendgen S."/>
            <person name="Brueckner R."/>
            <person name="Ochigava I."/>
            <person name="Kappeler P."/>
            <person name="Maetz-Rensing K."/>
            <person name="Leendertz F."/>
            <person name="Hakenbeck R."/>
        </authorList>
    </citation>
    <scope>NUCLEOTIDE SEQUENCE [LARGE SCALE GENOMIC DNA]</scope>
    <source>
        <strain evidence="1 2">DD14</strain>
    </source>
</reference>
<gene>
    <name evidence="1" type="ORF">SORDD14_00284</name>
</gene>
<accession>A0A139P7B6</accession>
<dbReference type="AlphaFoldDB" id="A0A139P7B6"/>
<comment type="caution">
    <text evidence="1">The sequence shown here is derived from an EMBL/GenBank/DDBJ whole genome shotgun (WGS) entry which is preliminary data.</text>
</comment>
<dbReference type="Proteomes" id="UP000070497">
    <property type="component" value="Unassembled WGS sequence"/>
</dbReference>
<sequence length="45" mass="5292">MNAFFQNKNVLDMADFDSKHKEKLSQVLNQRNKKKGEVAEPPRLF</sequence>
<evidence type="ECO:0000313" key="1">
    <source>
        <dbReference type="EMBL" id="KXT83933.1"/>
    </source>
</evidence>
<organism evidence="1 2">
    <name type="scientific">Streptococcus oralis</name>
    <dbReference type="NCBI Taxonomy" id="1303"/>
    <lineage>
        <taxon>Bacteria</taxon>
        <taxon>Bacillati</taxon>
        <taxon>Bacillota</taxon>
        <taxon>Bacilli</taxon>
        <taxon>Lactobacillales</taxon>
        <taxon>Streptococcaceae</taxon>
        <taxon>Streptococcus</taxon>
    </lineage>
</organism>
<proteinExistence type="predicted"/>
<evidence type="ECO:0000313" key="2">
    <source>
        <dbReference type="Proteomes" id="UP000070497"/>
    </source>
</evidence>
<name>A0A139P7B6_STROR</name>
<protein>
    <submittedName>
        <fullName evidence="1">Uncharacterized protein</fullName>
    </submittedName>
</protein>
<dbReference type="EMBL" id="LQRI01000057">
    <property type="protein sequence ID" value="KXT83933.1"/>
    <property type="molecule type" value="Genomic_DNA"/>
</dbReference>
<dbReference type="RefSeq" id="WP_167747367.1">
    <property type="nucleotide sequence ID" value="NZ_KQ969337.1"/>
</dbReference>